<keyword evidence="1" id="KW-0732">Signal</keyword>
<name>A0A370HCR7_9HYPH</name>
<dbReference type="CDD" id="cd11304">
    <property type="entry name" value="Cadherin_repeat"/>
    <property type="match status" value="1"/>
</dbReference>
<feature type="non-terminal residue" evidence="5">
    <location>
        <position position="1"/>
    </location>
</feature>
<dbReference type="Gene3D" id="2.150.10.10">
    <property type="entry name" value="Serralysin-like metalloprotease, C-terminal"/>
    <property type="match status" value="1"/>
</dbReference>
<dbReference type="GO" id="GO:0004930">
    <property type="term" value="F:G protein-coupled receptor activity"/>
    <property type="evidence" value="ECO:0007669"/>
    <property type="project" value="InterPro"/>
</dbReference>
<dbReference type="EMBL" id="QQBB01000011">
    <property type="protein sequence ID" value="RDI54868.1"/>
    <property type="molecule type" value="Genomic_DNA"/>
</dbReference>
<dbReference type="GO" id="GO:0005509">
    <property type="term" value="F:calcium ion binding"/>
    <property type="evidence" value="ECO:0007669"/>
    <property type="project" value="InterPro"/>
</dbReference>
<evidence type="ECO:0000313" key="6">
    <source>
        <dbReference type="Proteomes" id="UP000254925"/>
    </source>
</evidence>
<protein>
    <submittedName>
        <fullName evidence="5">Hemolysin type calcium-binding protein</fullName>
    </submittedName>
</protein>
<organism evidence="5 6">
    <name type="scientific">Microvirga subterranea</name>
    <dbReference type="NCBI Taxonomy" id="186651"/>
    <lineage>
        <taxon>Bacteria</taxon>
        <taxon>Pseudomonadati</taxon>
        <taxon>Pseudomonadota</taxon>
        <taxon>Alphaproteobacteria</taxon>
        <taxon>Hyphomicrobiales</taxon>
        <taxon>Methylobacteriaceae</taxon>
        <taxon>Microvirga</taxon>
    </lineage>
</organism>
<evidence type="ECO:0000256" key="1">
    <source>
        <dbReference type="ARBA" id="ARBA00022729"/>
    </source>
</evidence>
<dbReference type="PANTHER" id="PTHR46682">
    <property type="entry name" value="ADHESION G-PROTEIN COUPLED RECEPTOR V1"/>
    <property type="match status" value="1"/>
</dbReference>
<dbReference type="Gene3D" id="2.60.40.2030">
    <property type="match status" value="4"/>
</dbReference>
<dbReference type="InterPro" id="IPR011049">
    <property type="entry name" value="Serralysin-like_metalloprot_C"/>
</dbReference>
<dbReference type="PANTHER" id="PTHR46682:SF1">
    <property type="entry name" value="ADHESION G-PROTEIN COUPLED RECEPTOR V1"/>
    <property type="match status" value="1"/>
</dbReference>
<dbReference type="InterPro" id="IPR026919">
    <property type="entry name" value="ADGRV1"/>
</dbReference>
<dbReference type="InterPro" id="IPR038081">
    <property type="entry name" value="CalX-like_sf"/>
</dbReference>
<keyword evidence="2" id="KW-0677">Repeat</keyword>
<dbReference type="PROSITE" id="PS00330">
    <property type="entry name" value="HEMOLYSIN_CALCIUM"/>
    <property type="match status" value="1"/>
</dbReference>
<dbReference type="SMART" id="SM00112">
    <property type="entry name" value="CA"/>
    <property type="match status" value="1"/>
</dbReference>
<keyword evidence="3" id="KW-0106">Calcium</keyword>
<dbReference type="Proteomes" id="UP000254925">
    <property type="component" value="Unassembled WGS sequence"/>
</dbReference>
<dbReference type="SUPFAM" id="SSF141072">
    <property type="entry name" value="CalX-like"/>
    <property type="match status" value="4"/>
</dbReference>
<dbReference type="GO" id="GO:0016020">
    <property type="term" value="C:membrane"/>
    <property type="evidence" value="ECO:0007669"/>
    <property type="project" value="InterPro"/>
</dbReference>
<dbReference type="PROSITE" id="PS50268">
    <property type="entry name" value="CADHERIN_2"/>
    <property type="match status" value="1"/>
</dbReference>
<dbReference type="InterPro" id="IPR015919">
    <property type="entry name" value="Cadherin-like_sf"/>
</dbReference>
<keyword evidence="6" id="KW-1185">Reference proteome</keyword>
<dbReference type="SUPFAM" id="SSF51120">
    <property type="entry name" value="beta-Roll"/>
    <property type="match status" value="1"/>
</dbReference>
<dbReference type="AlphaFoldDB" id="A0A370HCR7"/>
<evidence type="ECO:0000256" key="3">
    <source>
        <dbReference type="ARBA" id="ARBA00022837"/>
    </source>
</evidence>
<evidence type="ECO:0000259" key="4">
    <source>
        <dbReference type="PROSITE" id="PS50268"/>
    </source>
</evidence>
<proteinExistence type="predicted"/>
<comment type="caution">
    <text evidence="5">The sequence shown here is derived from an EMBL/GenBank/DDBJ whole genome shotgun (WGS) entry which is preliminary data.</text>
</comment>
<sequence length="720" mass="74486">AAGDFGTLPTNTVVFGAGQANATITLPVADDTEIERNETFTLNLAVPTNGNAVLGDGSATGTLISNDLPVLTLTAGQTGLNEGDSGTVTYTYTVTRSSDIGSSTVLWSAMGSGNNPASNGDFTGPMNGTITFADGEVSKSFTVTVVGDTDPEANEQFTVSLSDATGATIGTGSVNNLINNDDVPAGTPALSITAVQAVQNEGNSGTTTYVFTVTRTNAAGTTSHVDWDLAGIGLNPAAASDFTGVTSGTIDFDLGQETAQITVTVIGDTDDEEDETFSVRLFNPTDAVIATGAGSAQATIRNDDDPPLPPVLSIGDVTIEEGNGGTRSMTFIVTRSGSNLSQGATVEWTLNHITTGASDLAAGQPINGAVVFQAGQTEQTITVQVAGDTDLEGNETFTINLTNAVGATIGDASGLGTITNDDRPQNAPPTAPTLSNATAKEYEAAGTLVGTLSSTDPDGDRLTYTLLDNAGGRFKLDGNQILVENGFKLDYEQAASHTIKVRVSDGTHVVDKDLTISVLDVGPTEITAGSADHDVFWGGAGNDSLSGGLGNDRLLGRGGNDILKGEAGNDVLGGGEGKDKLTGGKGKTSQDAFVFDTKLIDAKGKPNKSLANKSKDQILDFGPKYDSIWFDDAAFTNKTIAKYLKNKGASLDKPVKMKASFFKVGDKAADKDDFFIYNARTKKLYFDVDGSGSAAMVEIASLKLQKGEGTTLTWKDFFFI</sequence>
<dbReference type="SMART" id="SM00237">
    <property type="entry name" value="Calx_beta"/>
    <property type="match status" value="3"/>
</dbReference>
<feature type="domain" description="Cadherin" evidence="4">
    <location>
        <begin position="431"/>
        <end position="536"/>
    </location>
</feature>
<dbReference type="InterPro" id="IPR002126">
    <property type="entry name" value="Cadherin-like_dom"/>
</dbReference>
<gene>
    <name evidence="5" type="ORF">DES45_11144</name>
</gene>
<reference evidence="5 6" key="1">
    <citation type="submission" date="2018-07" db="EMBL/GenBank/DDBJ databases">
        <title>Genomic Encyclopedia of Type Strains, Phase IV (KMG-IV): sequencing the most valuable type-strain genomes for metagenomic binning, comparative biology and taxonomic classification.</title>
        <authorList>
            <person name="Goeker M."/>
        </authorList>
    </citation>
    <scope>NUCLEOTIDE SEQUENCE [LARGE SCALE GENOMIC DNA]</scope>
    <source>
        <strain evidence="5 6">DSM 14364</strain>
    </source>
</reference>
<evidence type="ECO:0000313" key="5">
    <source>
        <dbReference type="EMBL" id="RDI54868.1"/>
    </source>
</evidence>
<accession>A0A370HCR7</accession>
<dbReference type="SUPFAM" id="SSF49313">
    <property type="entry name" value="Cadherin-like"/>
    <property type="match status" value="1"/>
</dbReference>
<dbReference type="GO" id="GO:0007156">
    <property type="term" value="P:homophilic cell adhesion via plasma membrane adhesion molecules"/>
    <property type="evidence" value="ECO:0007669"/>
    <property type="project" value="InterPro"/>
</dbReference>
<evidence type="ECO:0000256" key="2">
    <source>
        <dbReference type="ARBA" id="ARBA00022737"/>
    </source>
</evidence>
<dbReference type="Pfam" id="PF03160">
    <property type="entry name" value="Calx-beta"/>
    <property type="match status" value="4"/>
</dbReference>
<dbReference type="InterPro" id="IPR003644">
    <property type="entry name" value="Calx_beta"/>
</dbReference>
<dbReference type="InterPro" id="IPR018511">
    <property type="entry name" value="Hemolysin-typ_Ca-bd_CS"/>
</dbReference>
<dbReference type="InterPro" id="IPR001343">
    <property type="entry name" value="Hemolysn_Ca-bd"/>
</dbReference>
<dbReference type="Pfam" id="PF00353">
    <property type="entry name" value="HemolysinCabind"/>
    <property type="match status" value="2"/>
</dbReference>
<dbReference type="PRINTS" id="PR00313">
    <property type="entry name" value="CABNDNGRPT"/>
</dbReference>